<feature type="region of interest" description="Disordered" evidence="1">
    <location>
        <begin position="58"/>
        <end position="78"/>
    </location>
</feature>
<keyword evidence="3" id="KW-1185">Reference proteome</keyword>
<dbReference type="Proteomes" id="UP000816034">
    <property type="component" value="Unassembled WGS sequence"/>
</dbReference>
<evidence type="ECO:0000256" key="1">
    <source>
        <dbReference type="SAM" id="MobiDB-lite"/>
    </source>
</evidence>
<feature type="region of interest" description="Disordered" evidence="1">
    <location>
        <begin position="267"/>
        <end position="286"/>
    </location>
</feature>
<dbReference type="EMBL" id="PYSW02000023">
    <property type="protein sequence ID" value="KAG2382659.1"/>
    <property type="molecule type" value="Genomic_DNA"/>
</dbReference>
<accession>A0AA88GP60</accession>
<reference evidence="2 3" key="1">
    <citation type="journal article" date="2018" name="BMC Genomics">
        <title>The genome of Naegleria lovaniensis, the basis for a comparative approach to unravel pathogenicity factors of the human pathogenic amoeba N. fowleri.</title>
        <authorList>
            <person name="Liechti N."/>
            <person name="Schurch N."/>
            <person name="Bruggmann R."/>
            <person name="Wittwer M."/>
        </authorList>
    </citation>
    <scope>NUCLEOTIDE SEQUENCE [LARGE SCALE GENOMIC DNA]</scope>
    <source>
        <strain evidence="2 3">ATCC 30569</strain>
    </source>
</reference>
<feature type="compositionally biased region" description="Low complexity" evidence="1">
    <location>
        <begin position="595"/>
        <end position="609"/>
    </location>
</feature>
<feature type="region of interest" description="Disordered" evidence="1">
    <location>
        <begin position="477"/>
        <end position="644"/>
    </location>
</feature>
<dbReference type="GeneID" id="68097694"/>
<comment type="caution">
    <text evidence="2">The sequence shown here is derived from an EMBL/GenBank/DDBJ whole genome shotgun (WGS) entry which is preliminary data.</text>
</comment>
<evidence type="ECO:0000313" key="3">
    <source>
        <dbReference type="Proteomes" id="UP000816034"/>
    </source>
</evidence>
<evidence type="ECO:0000313" key="2">
    <source>
        <dbReference type="EMBL" id="KAG2382659.1"/>
    </source>
</evidence>
<organism evidence="2 3">
    <name type="scientific">Naegleria lovaniensis</name>
    <name type="common">Amoeba</name>
    <dbReference type="NCBI Taxonomy" id="51637"/>
    <lineage>
        <taxon>Eukaryota</taxon>
        <taxon>Discoba</taxon>
        <taxon>Heterolobosea</taxon>
        <taxon>Tetramitia</taxon>
        <taxon>Eutetramitia</taxon>
        <taxon>Vahlkampfiidae</taxon>
        <taxon>Naegleria</taxon>
    </lineage>
</organism>
<protein>
    <submittedName>
        <fullName evidence="2">Uncharacterized protein</fullName>
    </submittedName>
</protein>
<feature type="compositionally biased region" description="Polar residues" evidence="1">
    <location>
        <begin position="612"/>
        <end position="625"/>
    </location>
</feature>
<feature type="compositionally biased region" description="Polar residues" evidence="1">
    <location>
        <begin position="541"/>
        <end position="557"/>
    </location>
</feature>
<feature type="compositionally biased region" description="Low complexity" evidence="1">
    <location>
        <begin position="481"/>
        <end position="494"/>
    </location>
</feature>
<name>A0AA88GP60_NAELO</name>
<dbReference type="AlphaFoldDB" id="A0AA88GP60"/>
<feature type="compositionally biased region" description="Low complexity" evidence="1">
    <location>
        <begin position="59"/>
        <end position="74"/>
    </location>
</feature>
<gene>
    <name evidence="2" type="ORF">C9374_005239</name>
</gene>
<sequence>MNQQQGFFSDNLSMNLSECCGFNNKMDPISFRTNFLEGSHHIHVGHFASIPIVLPSTPNNNQQQLSSNNNNQSMQEEETNLMASVDGTTCFLDQEFQDCKNRLLMQSFFMPKASIINISNCGRKEVQNFIKMSKSISILDKANEEVGVGKNEFAYLSELWNQMFKLPQTMLKYSGKHESFWRGIFSTLYRFITRDYEQVFDENRDFQWLHEWNHDKPVGDLLTSSSSLGDNVSKIKLDSSFFIGFNHQRNTEIRELTRRIMLPISETSSRLSTSPQTSSVVSSSSPKQQKQQFLEQAFLSGTLLPFFASCESNDITGNQYQAENELSLMLQKFIETQYSFFQNLGSKTKKRHVTGVTCVGPIVTCFVMRRYHTVVDCFESNTSSKKSGNTSNIEPIYVMQPLDTFNLANYDDLLRCAKYFTGVRKLGEALFVEVRNALRHLCGLPLLTGNHNEKKSNGQQPANENSQSTTTNILDSEQNLNENGSSSHMGNGNNEKVKNSAKSSHSKSMHVHQPQGPPSSPKATSRREEKAPSSGEKRKQPPTSSTAASGSNVVATAQESFSKSQSQKKQKVHASTGISPERTTRQSSNNGIEPTSDLLNTSSNSNTDETSQRSTQQDSTASSANDSERMVVDNTDGASSDLDE</sequence>
<proteinExistence type="predicted"/>
<feature type="compositionally biased region" description="Basic and acidic residues" evidence="1">
    <location>
        <begin position="525"/>
        <end position="539"/>
    </location>
</feature>
<dbReference type="RefSeq" id="XP_044548338.1">
    <property type="nucleotide sequence ID" value="XM_044694967.1"/>
</dbReference>